<name>A0ABQ6JMY0_9ACTN</name>
<dbReference type="Pfam" id="PF00763">
    <property type="entry name" value="THF_DHG_CYH"/>
    <property type="match status" value="1"/>
</dbReference>
<gene>
    <name evidence="3" type="ORF">GCM10025868_34520</name>
</gene>
<accession>A0ABQ6JMY0</accession>
<feature type="region of interest" description="Disordered" evidence="1">
    <location>
        <begin position="56"/>
        <end position="92"/>
    </location>
</feature>
<dbReference type="EMBL" id="BSUZ01000001">
    <property type="protein sequence ID" value="GMA88202.1"/>
    <property type="molecule type" value="Genomic_DNA"/>
</dbReference>
<reference evidence="4" key="1">
    <citation type="journal article" date="2019" name="Int. J. Syst. Evol. Microbiol.">
        <title>The Global Catalogue of Microorganisms (GCM) 10K type strain sequencing project: providing services to taxonomists for standard genome sequencing and annotation.</title>
        <authorList>
            <consortium name="The Broad Institute Genomics Platform"/>
            <consortium name="The Broad Institute Genome Sequencing Center for Infectious Disease"/>
            <person name="Wu L."/>
            <person name="Ma J."/>
        </authorList>
    </citation>
    <scope>NUCLEOTIDE SEQUENCE [LARGE SCALE GENOMIC DNA]</scope>
    <source>
        <strain evidence="4">NBRC 108730</strain>
    </source>
</reference>
<sequence>MPGLGTVLVGDDPGSHWYVRAKHRDCAEIGIESIRRDLPATATQAEVEAVIDEPERRPRVHRVPRAAADRAGRAWRCSAGSTRARTSTACTR</sequence>
<evidence type="ECO:0000313" key="3">
    <source>
        <dbReference type="EMBL" id="GMA88202.1"/>
    </source>
</evidence>
<protein>
    <recommendedName>
        <fullName evidence="2">Tetrahydrofolate dehydrogenase/cyclohydrolase catalytic domain-containing protein</fullName>
    </recommendedName>
</protein>
<comment type="caution">
    <text evidence="3">The sequence shown here is derived from an EMBL/GenBank/DDBJ whole genome shotgun (WGS) entry which is preliminary data.</text>
</comment>
<evidence type="ECO:0000256" key="1">
    <source>
        <dbReference type="SAM" id="MobiDB-lite"/>
    </source>
</evidence>
<evidence type="ECO:0000259" key="2">
    <source>
        <dbReference type="Pfam" id="PF00763"/>
    </source>
</evidence>
<feature type="domain" description="Tetrahydrofolate dehydrogenase/cyclohydrolase catalytic" evidence="2">
    <location>
        <begin position="2"/>
        <end position="61"/>
    </location>
</feature>
<dbReference type="InterPro" id="IPR020630">
    <property type="entry name" value="THF_DH/CycHdrlase_cat_dom"/>
</dbReference>
<dbReference type="InterPro" id="IPR046346">
    <property type="entry name" value="Aminoacid_DH-like_N_sf"/>
</dbReference>
<evidence type="ECO:0000313" key="4">
    <source>
        <dbReference type="Proteomes" id="UP001157017"/>
    </source>
</evidence>
<dbReference type="Gene3D" id="3.40.50.10860">
    <property type="entry name" value="Leucine Dehydrogenase, chain A, domain 1"/>
    <property type="match status" value="1"/>
</dbReference>
<dbReference type="Proteomes" id="UP001157017">
    <property type="component" value="Unassembled WGS sequence"/>
</dbReference>
<keyword evidence="4" id="KW-1185">Reference proteome</keyword>
<dbReference type="SUPFAM" id="SSF53223">
    <property type="entry name" value="Aminoacid dehydrogenase-like, N-terminal domain"/>
    <property type="match status" value="1"/>
</dbReference>
<proteinExistence type="predicted"/>
<feature type="compositionally biased region" description="Low complexity" evidence="1">
    <location>
        <begin position="74"/>
        <end position="92"/>
    </location>
</feature>
<organism evidence="3 4">
    <name type="scientific">Angustibacter aerolatus</name>
    <dbReference type="NCBI Taxonomy" id="1162965"/>
    <lineage>
        <taxon>Bacteria</taxon>
        <taxon>Bacillati</taxon>
        <taxon>Actinomycetota</taxon>
        <taxon>Actinomycetes</taxon>
        <taxon>Kineosporiales</taxon>
        <taxon>Kineosporiaceae</taxon>
    </lineage>
</organism>